<dbReference type="WBParaSite" id="PSAMB.scaffold1099size35923.g10954.t1">
    <property type="protein sequence ID" value="PSAMB.scaffold1099size35923.g10954.t1"/>
    <property type="gene ID" value="PSAMB.scaffold1099size35923.g10954"/>
</dbReference>
<sequence length="94" mass="10919">MIFTWKTDSDFAYFKRKRSKDRCTSASTSKRPQQQPANAGRMVGRRMLSRSLTTRDDLCSGRLTRGVLLNRDLLRREHSWSPSGKRGWSARRGE</sequence>
<feature type="region of interest" description="Disordered" evidence="1">
    <location>
        <begin position="19"/>
        <end position="51"/>
    </location>
</feature>
<protein>
    <submittedName>
        <fullName evidence="3">Uncharacterized protein</fullName>
    </submittedName>
</protein>
<organism evidence="2 3">
    <name type="scientific">Plectus sambesii</name>
    <dbReference type="NCBI Taxonomy" id="2011161"/>
    <lineage>
        <taxon>Eukaryota</taxon>
        <taxon>Metazoa</taxon>
        <taxon>Ecdysozoa</taxon>
        <taxon>Nematoda</taxon>
        <taxon>Chromadorea</taxon>
        <taxon>Plectida</taxon>
        <taxon>Plectina</taxon>
        <taxon>Plectoidea</taxon>
        <taxon>Plectidae</taxon>
        <taxon>Plectus</taxon>
    </lineage>
</organism>
<feature type="compositionally biased region" description="Polar residues" evidence="1">
    <location>
        <begin position="24"/>
        <end position="37"/>
    </location>
</feature>
<name>A0A914UMN2_9BILA</name>
<dbReference type="Proteomes" id="UP000887566">
    <property type="component" value="Unplaced"/>
</dbReference>
<proteinExistence type="predicted"/>
<evidence type="ECO:0000313" key="2">
    <source>
        <dbReference type="Proteomes" id="UP000887566"/>
    </source>
</evidence>
<accession>A0A914UMN2</accession>
<keyword evidence="2" id="KW-1185">Reference proteome</keyword>
<evidence type="ECO:0000313" key="3">
    <source>
        <dbReference type="WBParaSite" id="PSAMB.scaffold1099size35923.g10954.t1"/>
    </source>
</evidence>
<evidence type="ECO:0000256" key="1">
    <source>
        <dbReference type="SAM" id="MobiDB-lite"/>
    </source>
</evidence>
<reference evidence="3" key="1">
    <citation type="submission" date="2022-11" db="UniProtKB">
        <authorList>
            <consortium name="WormBaseParasite"/>
        </authorList>
    </citation>
    <scope>IDENTIFICATION</scope>
</reference>
<dbReference type="AlphaFoldDB" id="A0A914UMN2"/>